<evidence type="ECO:0000256" key="1">
    <source>
        <dbReference type="ARBA" id="ARBA00010716"/>
    </source>
</evidence>
<dbReference type="GO" id="GO:0008448">
    <property type="term" value="F:N-acetylglucosamine-6-phosphate deacetylase activity"/>
    <property type="evidence" value="ECO:0007669"/>
    <property type="project" value="TreeGrafter"/>
</dbReference>
<dbReference type="Gene3D" id="3.20.20.140">
    <property type="entry name" value="Metal-dependent hydrolases"/>
    <property type="match status" value="2"/>
</dbReference>
<dbReference type="PANTHER" id="PTHR11113">
    <property type="entry name" value="N-ACETYLGLUCOSAMINE-6-PHOSPHATE DEACETYLASE"/>
    <property type="match status" value="1"/>
</dbReference>
<dbReference type="GO" id="GO:0006046">
    <property type="term" value="P:N-acetylglucosamine catabolic process"/>
    <property type="evidence" value="ECO:0007669"/>
    <property type="project" value="TreeGrafter"/>
</dbReference>
<proteinExistence type="inferred from homology"/>
<dbReference type="EMBL" id="JABCJE010000002">
    <property type="protein sequence ID" value="NVO23151.1"/>
    <property type="molecule type" value="Genomic_DNA"/>
</dbReference>
<accession>A0A850QB57</accession>
<dbReference type="Proteomes" id="UP000592216">
    <property type="component" value="Unassembled WGS sequence"/>
</dbReference>
<comment type="caution">
    <text evidence="3">The sequence shown here is derived from an EMBL/GenBank/DDBJ whole genome shotgun (WGS) entry which is preliminary data.</text>
</comment>
<reference evidence="3 4" key="1">
    <citation type="submission" date="2020-04" db="EMBL/GenBank/DDBJ databases">
        <title>Donghicola sp., a member of the Rhodobacteraceae family isolated from mangrove forest in Thailand.</title>
        <authorList>
            <person name="Charoenyingcharoen P."/>
            <person name="Yukphan P."/>
        </authorList>
    </citation>
    <scope>NUCLEOTIDE SEQUENCE [LARGE SCALE GENOMIC DNA]</scope>
    <source>
        <strain evidence="3 4">B5-SW-15</strain>
    </source>
</reference>
<dbReference type="Gene3D" id="2.30.40.10">
    <property type="entry name" value="Urease, subunit C, domain 1"/>
    <property type="match status" value="1"/>
</dbReference>
<dbReference type="EC" id="3.6.1.63" evidence="3"/>
<protein>
    <submittedName>
        <fullName evidence="3">Alpha-D-ribose 1-methylphosphonate 5-triphosphate diphosphatase</fullName>
        <ecNumber evidence="3">3.6.1.63</ecNumber>
    </submittedName>
</protein>
<dbReference type="PANTHER" id="PTHR11113:SF14">
    <property type="entry name" value="N-ACETYLGLUCOSAMINE-6-PHOSPHATE DEACETYLASE"/>
    <property type="match status" value="1"/>
</dbReference>
<evidence type="ECO:0000313" key="4">
    <source>
        <dbReference type="Proteomes" id="UP000592216"/>
    </source>
</evidence>
<keyword evidence="2 3" id="KW-0378">Hydrolase</keyword>
<evidence type="ECO:0000256" key="2">
    <source>
        <dbReference type="ARBA" id="ARBA00022801"/>
    </source>
</evidence>
<sequence>MSRLLPPLRLVGATILRDGALQARSIAIEDGRITRGPLPEIDLTGYLVLPGMVDLHGSSFTRHLAPRPAAQFDPMTALAATDREAAANGVTTAYLSQGWSWQGGLRGPDFAETLMSALRRYRAQSLTDLRMSLECETHMVDTAARLMAAVRSYDVGRLVFHNTLDDTLEHLRERQMHGSDPLSVDEGSAQEYRLRLRRAQERSKEVPRHLCRLAEAFDDMGVIYGSNGDFDGETRESYAMIGAKQCEFPRSRRAAAAAKAMGDPVILSAPDTTHPKGQFSALSTIDLIKENTCDALASDYYYPSMLHAVWMLVDMHGMSLPAAWSLVSERPAQIMRLPDRGTLTQGRRADLVILHEQTRRIEATIVGGRLAYMAGEAGARFLGHTPEETAFAVRPSRSQASLPQIQRN</sequence>
<dbReference type="InterPro" id="IPR032466">
    <property type="entry name" value="Metal_Hydrolase"/>
</dbReference>
<comment type="similarity">
    <text evidence="1">Belongs to the metallo-dependent hydrolases superfamily. NagA family.</text>
</comment>
<dbReference type="NCBIfam" id="NF011987">
    <property type="entry name" value="PRK15446.2-3"/>
    <property type="match status" value="1"/>
</dbReference>
<dbReference type="InterPro" id="IPR011059">
    <property type="entry name" value="Metal-dep_hydrolase_composite"/>
</dbReference>
<dbReference type="AlphaFoldDB" id="A0A850QB57"/>
<name>A0A850QB57_9RHOB</name>
<evidence type="ECO:0000313" key="3">
    <source>
        <dbReference type="EMBL" id="NVO23151.1"/>
    </source>
</evidence>
<dbReference type="SUPFAM" id="SSF51556">
    <property type="entry name" value="Metallo-dependent hydrolases"/>
    <property type="match status" value="1"/>
</dbReference>
<organism evidence="3 4">
    <name type="scientific">Donghicola mangrovi</name>
    <dbReference type="NCBI Taxonomy" id="2729614"/>
    <lineage>
        <taxon>Bacteria</taxon>
        <taxon>Pseudomonadati</taxon>
        <taxon>Pseudomonadota</taxon>
        <taxon>Alphaproteobacteria</taxon>
        <taxon>Rhodobacterales</taxon>
        <taxon>Roseobacteraceae</taxon>
        <taxon>Donghicola</taxon>
    </lineage>
</organism>
<dbReference type="SUPFAM" id="SSF51338">
    <property type="entry name" value="Composite domain of metallo-dependent hydrolases"/>
    <property type="match status" value="1"/>
</dbReference>
<gene>
    <name evidence="3" type="ORF">HJ536_07270</name>
</gene>
<dbReference type="RefSeq" id="WP_177157195.1">
    <property type="nucleotide sequence ID" value="NZ_JABCJE010000002.1"/>
</dbReference>